<reference evidence="2" key="1">
    <citation type="journal article" date="2012" name="Nat. Biotechnol.">
        <title>Reference genome sequence of the model plant Setaria.</title>
        <authorList>
            <person name="Bennetzen J.L."/>
            <person name="Schmutz J."/>
            <person name="Wang H."/>
            <person name="Percifield R."/>
            <person name="Hawkins J."/>
            <person name="Pontaroli A.C."/>
            <person name="Estep M."/>
            <person name="Feng L."/>
            <person name="Vaughn J.N."/>
            <person name="Grimwood J."/>
            <person name="Jenkins J."/>
            <person name="Barry K."/>
            <person name="Lindquist E."/>
            <person name="Hellsten U."/>
            <person name="Deshpande S."/>
            <person name="Wang X."/>
            <person name="Wu X."/>
            <person name="Mitros T."/>
            <person name="Triplett J."/>
            <person name="Yang X."/>
            <person name="Ye C.Y."/>
            <person name="Mauro-Herrera M."/>
            <person name="Wang L."/>
            <person name="Li P."/>
            <person name="Sharma M."/>
            <person name="Sharma R."/>
            <person name="Ronald P.C."/>
            <person name="Panaud O."/>
            <person name="Kellogg E.A."/>
            <person name="Brutnell T.P."/>
            <person name="Doust A.N."/>
            <person name="Tuskan G.A."/>
            <person name="Rokhsar D."/>
            <person name="Devos K.M."/>
        </authorList>
    </citation>
    <scope>NUCLEOTIDE SEQUENCE [LARGE SCALE GENOMIC DNA]</scope>
    <source>
        <strain evidence="2">Yugu1</strain>
    </source>
</reference>
<accession>A0A368SW59</accession>
<evidence type="ECO:0000256" key="1">
    <source>
        <dbReference type="SAM" id="MobiDB-lite"/>
    </source>
</evidence>
<name>A0A368SW59_SETIT</name>
<dbReference type="PANTHER" id="PTHR33085:SF139">
    <property type="entry name" value="DUF1618 DOMAIN-CONTAINING PROTEIN"/>
    <property type="match status" value="1"/>
</dbReference>
<evidence type="ECO:0000313" key="2">
    <source>
        <dbReference type="EMBL" id="RCV45960.1"/>
    </source>
</evidence>
<dbReference type="Pfam" id="PF07893">
    <property type="entry name" value="DUF1668"/>
    <property type="match status" value="1"/>
</dbReference>
<dbReference type="EMBL" id="CM003536">
    <property type="protein sequence ID" value="RCV45960.1"/>
    <property type="molecule type" value="Genomic_DNA"/>
</dbReference>
<sequence length="363" mass="39958">MPKRRSPEPSDDDDDGRSRRPCRRCSPQRHLCVVLDDWSKGYSIYKLDVDGFDGDPDEDLRAERLPGPPIFRLEIPTDDPRNVALFAAAGGMIFAMDYSEEDKSAPALVYDTATGGLAVGPSTPAALRNRPELVPAGDRLYALDRGFGRDHFRVLAPNGRRGWAWSTLRDAPFDTGAAATACHAAHPDGRTVFFSVRGGGTFSFDAGARRWARHGDWMLPFEGQAHYDAEVDAWVGLCRGAASPGRVCSCDVVAPAGEGDGDRDGGGAERPPPSWKLAEEKVARRDSTHTELAHVGNGRFCLVECRNRRGVGGDVLDEDRLLYATTFRLRYDKDGALRAVERRARCYAVRKKSNTFDWRAFGV</sequence>
<organism evidence="2">
    <name type="scientific">Setaria italica</name>
    <name type="common">Foxtail millet</name>
    <name type="synonym">Panicum italicum</name>
    <dbReference type="NCBI Taxonomy" id="4555"/>
    <lineage>
        <taxon>Eukaryota</taxon>
        <taxon>Viridiplantae</taxon>
        <taxon>Streptophyta</taxon>
        <taxon>Embryophyta</taxon>
        <taxon>Tracheophyta</taxon>
        <taxon>Spermatophyta</taxon>
        <taxon>Magnoliopsida</taxon>
        <taxon>Liliopsida</taxon>
        <taxon>Poales</taxon>
        <taxon>Poaceae</taxon>
        <taxon>PACMAD clade</taxon>
        <taxon>Panicoideae</taxon>
        <taxon>Panicodae</taxon>
        <taxon>Paniceae</taxon>
        <taxon>Cenchrinae</taxon>
        <taxon>Setaria</taxon>
    </lineage>
</organism>
<gene>
    <name evidence="2" type="ORF">SETIT_9G494700v2</name>
</gene>
<proteinExistence type="predicted"/>
<dbReference type="AlphaFoldDB" id="A0A368SW59"/>
<dbReference type="PANTHER" id="PTHR33085">
    <property type="entry name" value="OS12G0113100 PROTEIN-RELATED"/>
    <property type="match status" value="1"/>
</dbReference>
<dbReference type="OrthoDB" id="617710at2759"/>
<reference evidence="2" key="2">
    <citation type="submission" date="2015-07" db="EMBL/GenBank/DDBJ databases">
        <authorList>
            <person name="Noorani M."/>
        </authorList>
    </citation>
    <scope>NUCLEOTIDE SEQUENCE</scope>
    <source>
        <strain evidence="2">Yugu1</strain>
    </source>
</reference>
<evidence type="ECO:0008006" key="3">
    <source>
        <dbReference type="Google" id="ProtNLM"/>
    </source>
</evidence>
<feature type="region of interest" description="Disordered" evidence="1">
    <location>
        <begin position="1"/>
        <end position="23"/>
    </location>
</feature>
<protein>
    <recommendedName>
        <fullName evidence="3">DUF1618 domain-containing protein</fullName>
    </recommendedName>
</protein>
<dbReference type="InterPro" id="IPR012871">
    <property type="entry name" value="DUF1668_ORYSA"/>
</dbReference>